<evidence type="ECO:0000313" key="4">
    <source>
        <dbReference type="EMBL" id="CAI9293765.1"/>
    </source>
</evidence>
<dbReference type="PANTHER" id="PTHR34360">
    <property type="entry name" value="OS08G0519400 PROTEIN"/>
    <property type="match status" value="1"/>
</dbReference>
<dbReference type="Proteomes" id="UP001177003">
    <property type="component" value="Chromosome 7"/>
</dbReference>
<feature type="transmembrane region" description="Helical" evidence="2">
    <location>
        <begin position="396"/>
        <end position="420"/>
    </location>
</feature>
<keyword evidence="1" id="KW-0175">Coiled coil</keyword>
<reference evidence="4" key="1">
    <citation type="submission" date="2023-04" db="EMBL/GenBank/DDBJ databases">
        <authorList>
            <person name="Vijverberg K."/>
            <person name="Xiong W."/>
            <person name="Schranz E."/>
        </authorList>
    </citation>
    <scope>NUCLEOTIDE SEQUENCE</scope>
</reference>
<keyword evidence="2" id="KW-0812">Transmembrane</keyword>
<protein>
    <submittedName>
        <fullName evidence="4">Uncharacterized protein</fullName>
    </submittedName>
</protein>
<evidence type="ECO:0000256" key="3">
    <source>
        <dbReference type="SAM" id="SignalP"/>
    </source>
</evidence>
<sequence length="454" mass="53199">MSSNFTPMAAPKRRLFFCMTLILLLFASSETLHDYEVDQSDDSSLKIKHEQLLSKILNLESSIDERSREINSKDERIKQLETTVLEKSNSLASLRSEIQSLQKKESFDSKEQMGEAHARAGELEKQVEDLKTEIVKQNTKKDALEARIHVAETKIAELNEKLVKLQRTNEEQKIRIRNTELALKKAEEERIRVQFKAARFSKELSEVHDSWLPPWLAVHLIHFQSFMVTHWNVHGKPALDVAFQKAMETQTQVQRWTWPYIDMVHTKWIPIIKEQWLTLVTNMEPHAQKFTFKTIEIYHVSMKKLQPQISSIKAILDPYIKEVKKFTKPYVNWLSKTLKPYVNKTHIFLKPYSKKLLRGYRRLSKYTLKYHQQVRGNIHEVMKQNEITRALATNEFVWFMASALMVFPVMFLLTMVSSLFSKKSKKRSPPQNSSTTFFNPLYNLGPWKASNATQ</sequence>
<accession>A0AA35ZJH0</accession>
<keyword evidence="2" id="KW-1133">Transmembrane helix</keyword>
<feature type="signal peptide" evidence="3">
    <location>
        <begin position="1"/>
        <end position="31"/>
    </location>
</feature>
<proteinExistence type="predicted"/>
<dbReference type="SUPFAM" id="SSF58113">
    <property type="entry name" value="Apolipoprotein A-I"/>
    <property type="match status" value="1"/>
</dbReference>
<evidence type="ECO:0000256" key="2">
    <source>
        <dbReference type="SAM" id="Phobius"/>
    </source>
</evidence>
<keyword evidence="3" id="KW-0732">Signal</keyword>
<keyword evidence="5" id="KW-1185">Reference proteome</keyword>
<dbReference type="AlphaFoldDB" id="A0AA35ZJH0"/>
<evidence type="ECO:0000313" key="5">
    <source>
        <dbReference type="Proteomes" id="UP001177003"/>
    </source>
</evidence>
<gene>
    <name evidence="4" type="ORF">LSALG_LOCUS32775</name>
</gene>
<dbReference type="Gene3D" id="1.10.287.1490">
    <property type="match status" value="1"/>
</dbReference>
<feature type="coiled-coil region" evidence="1">
    <location>
        <begin position="63"/>
        <end position="196"/>
    </location>
</feature>
<feature type="chain" id="PRO_5041214191" evidence="3">
    <location>
        <begin position="32"/>
        <end position="454"/>
    </location>
</feature>
<dbReference type="PANTHER" id="PTHR34360:SF16">
    <property type="entry name" value="MYOSIN HEAVY CHAIN-RELATED PROTEIN"/>
    <property type="match status" value="1"/>
</dbReference>
<dbReference type="EMBL" id="OX465083">
    <property type="protein sequence ID" value="CAI9293765.1"/>
    <property type="molecule type" value="Genomic_DNA"/>
</dbReference>
<organism evidence="4 5">
    <name type="scientific">Lactuca saligna</name>
    <name type="common">Willowleaf lettuce</name>
    <dbReference type="NCBI Taxonomy" id="75948"/>
    <lineage>
        <taxon>Eukaryota</taxon>
        <taxon>Viridiplantae</taxon>
        <taxon>Streptophyta</taxon>
        <taxon>Embryophyta</taxon>
        <taxon>Tracheophyta</taxon>
        <taxon>Spermatophyta</taxon>
        <taxon>Magnoliopsida</taxon>
        <taxon>eudicotyledons</taxon>
        <taxon>Gunneridae</taxon>
        <taxon>Pentapetalae</taxon>
        <taxon>asterids</taxon>
        <taxon>campanulids</taxon>
        <taxon>Asterales</taxon>
        <taxon>Asteraceae</taxon>
        <taxon>Cichorioideae</taxon>
        <taxon>Cichorieae</taxon>
        <taxon>Lactucinae</taxon>
        <taxon>Lactuca</taxon>
    </lineage>
</organism>
<evidence type="ECO:0000256" key="1">
    <source>
        <dbReference type="SAM" id="Coils"/>
    </source>
</evidence>
<keyword evidence="2" id="KW-0472">Membrane</keyword>
<name>A0AA35ZJH0_LACSI</name>